<dbReference type="AlphaFoldDB" id="A0AB34XTG4"/>
<dbReference type="Pfam" id="PF03448">
    <property type="entry name" value="MgtE_N"/>
    <property type="match status" value="1"/>
</dbReference>
<dbReference type="PANTHER" id="PTHR43773:SF1">
    <property type="entry name" value="MAGNESIUM TRANSPORTER MGTE"/>
    <property type="match status" value="1"/>
</dbReference>
<proteinExistence type="inferred from homology"/>
<evidence type="ECO:0000256" key="7">
    <source>
        <dbReference type="ARBA" id="ARBA00023136"/>
    </source>
</evidence>
<comment type="function">
    <text evidence="9">Acts as a magnesium transporter.</text>
</comment>
<evidence type="ECO:0000256" key="1">
    <source>
        <dbReference type="ARBA" id="ARBA00004141"/>
    </source>
</evidence>
<feature type="domain" description="CBS" evidence="10">
    <location>
        <begin position="178"/>
        <end position="254"/>
    </location>
</feature>
<dbReference type="NCBIfam" id="TIGR00400">
    <property type="entry name" value="mgtE"/>
    <property type="match status" value="1"/>
</dbReference>
<accession>A0AB34XTG4</accession>
<feature type="transmembrane region" description="Helical" evidence="9">
    <location>
        <begin position="303"/>
        <end position="320"/>
    </location>
</feature>
<gene>
    <name evidence="11" type="ORF">AVW13_10985</name>
</gene>
<comment type="similarity">
    <text evidence="2 9">Belongs to the SLC41A transporter family.</text>
</comment>
<dbReference type="InterPro" id="IPR046342">
    <property type="entry name" value="CBS_dom_sf"/>
</dbReference>
<protein>
    <recommendedName>
        <fullName evidence="9">Magnesium transporter MgtE</fullName>
    </recommendedName>
</protein>
<dbReference type="InterPro" id="IPR038076">
    <property type="entry name" value="MgtE_N_sf"/>
</dbReference>
<dbReference type="SUPFAM" id="SSF54631">
    <property type="entry name" value="CBS-domain pair"/>
    <property type="match status" value="1"/>
</dbReference>
<keyword evidence="3 9" id="KW-0813">Transport</keyword>
<evidence type="ECO:0000313" key="11">
    <source>
        <dbReference type="EMBL" id="KZE20163.1"/>
    </source>
</evidence>
<dbReference type="Gene3D" id="3.10.580.10">
    <property type="entry name" value="CBS-domain"/>
    <property type="match status" value="1"/>
</dbReference>
<sequence>MDATTIRSLTDDRDLTRLAAAVRDLGESATIDLIAELPATEAAVVFRLLPKHESVDVFDRLDRGTRSDLIAALGTEELTAIFADLDPEDQSRLVDELPAGVATKLLSAVSRSDLDAVMAIAGYDRNSIARRMSPTAVVAWDADTVAEVAARIRDTDVDLADVRLVPVLAPDRTLLGTLDPLELLRCPPDAPIAEVMDPIEEITHTSDDQETAARAALTGGITVLPVCDSEDRLVGIVPIDDAARIIAEADEADFALSGGTQPLYRRYLPTPIVHLARSRIVWLLVLAVSAVLTVHVLEVFESTLAEVVALALFIPLLTGIGGNTGSQAATTVTRALAMDEVGLRDWFRVAGKEFSTGLLLGVLLAVPAFAIASPLYGIEIGAIIALTLIVNCPVAAFVGGSIPIVAKACRVDPAVVSTPFISTFCDASGLLVYFTIAISIMGL</sequence>
<evidence type="ECO:0000259" key="10">
    <source>
        <dbReference type="PROSITE" id="PS51371"/>
    </source>
</evidence>
<dbReference type="InterPro" id="IPR006668">
    <property type="entry name" value="Mg_transptr_MgtE_intracell_dom"/>
</dbReference>
<keyword evidence="4 9" id="KW-0812">Transmembrane</keyword>
<comment type="subunit">
    <text evidence="9">Homodimer.</text>
</comment>
<keyword evidence="6 9" id="KW-1133">Transmembrane helix</keyword>
<evidence type="ECO:0000256" key="8">
    <source>
        <dbReference type="PROSITE-ProRule" id="PRU00703"/>
    </source>
</evidence>
<feature type="transmembrane region" description="Helical" evidence="9">
    <location>
        <begin position="280"/>
        <end position="297"/>
    </location>
</feature>
<evidence type="ECO:0000256" key="9">
    <source>
        <dbReference type="RuleBase" id="RU362011"/>
    </source>
</evidence>
<name>A0AB34XTG4_9MICO</name>
<dbReference type="InterPro" id="IPR006669">
    <property type="entry name" value="MgtE_transporter"/>
</dbReference>
<dbReference type="InterPro" id="IPR036739">
    <property type="entry name" value="SLC41_membr_dom_sf"/>
</dbReference>
<keyword evidence="9" id="KW-0479">Metal-binding</keyword>
<reference evidence="12" key="1">
    <citation type="submission" date="2016-01" db="EMBL/GenBank/DDBJ databases">
        <title>Draft genome of Chromobacterium sp. F49.</title>
        <authorList>
            <person name="Hong K.W."/>
        </authorList>
    </citation>
    <scope>NUCLEOTIDE SEQUENCE [LARGE SCALE GENOMIC DNA]</scope>
    <source>
        <strain evidence="12">M40</strain>
    </source>
</reference>
<evidence type="ECO:0000256" key="6">
    <source>
        <dbReference type="ARBA" id="ARBA00022989"/>
    </source>
</evidence>
<evidence type="ECO:0000313" key="12">
    <source>
        <dbReference type="Proteomes" id="UP000076612"/>
    </source>
</evidence>
<dbReference type="SMART" id="SM00924">
    <property type="entry name" value="MgtE_N"/>
    <property type="match status" value="1"/>
</dbReference>
<keyword evidence="8" id="KW-0129">CBS domain</keyword>
<organism evidence="11 12">
    <name type="scientific">Brevibacterium casei</name>
    <dbReference type="NCBI Taxonomy" id="33889"/>
    <lineage>
        <taxon>Bacteria</taxon>
        <taxon>Bacillati</taxon>
        <taxon>Actinomycetota</taxon>
        <taxon>Actinomycetes</taxon>
        <taxon>Micrococcales</taxon>
        <taxon>Brevibacteriaceae</taxon>
        <taxon>Brevibacterium</taxon>
    </lineage>
</organism>
<dbReference type="EMBL" id="LQQR01000016">
    <property type="protein sequence ID" value="KZE20163.1"/>
    <property type="molecule type" value="Genomic_DNA"/>
</dbReference>
<dbReference type="SUPFAM" id="SSF158791">
    <property type="entry name" value="MgtE N-terminal domain-like"/>
    <property type="match status" value="1"/>
</dbReference>
<evidence type="ECO:0000256" key="2">
    <source>
        <dbReference type="ARBA" id="ARBA00009749"/>
    </source>
</evidence>
<evidence type="ECO:0000256" key="4">
    <source>
        <dbReference type="ARBA" id="ARBA00022692"/>
    </source>
</evidence>
<dbReference type="RefSeq" id="WP_063249946.1">
    <property type="nucleotide sequence ID" value="NZ_CP068173.1"/>
</dbReference>
<feature type="transmembrane region" description="Helical" evidence="9">
    <location>
        <begin position="354"/>
        <end position="376"/>
    </location>
</feature>
<comment type="subcellular location">
    <subcellularLocation>
        <location evidence="9">Cell membrane</location>
        <topology evidence="9">Multi-pass membrane protein</topology>
    </subcellularLocation>
    <subcellularLocation>
        <location evidence="1">Membrane</location>
        <topology evidence="1">Multi-pass membrane protein</topology>
    </subcellularLocation>
</comment>
<keyword evidence="5 9" id="KW-0460">Magnesium</keyword>
<dbReference type="InterPro" id="IPR000644">
    <property type="entry name" value="CBS_dom"/>
</dbReference>
<dbReference type="SUPFAM" id="SSF161093">
    <property type="entry name" value="MgtE membrane domain-like"/>
    <property type="match status" value="1"/>
</dbReference>
<keyword evidence="9" id="KW-1003">Cell membrane</keyword>
<dbReference type="GO" id="GO:0015095">
    <property type="term" value="F:magnesium ion transmembrane transporter activity"/>
    <property type="evidence" value="ECO:0007669"/>
    <property type="project" value="UniProtKB-UniRule"/>
</dbReference>
<feature type="transmembrane region" description="Helical" evidence="9">
    <location>
        <begin position="418"/>
        <end position="441"/>
    </location>
</feature>
<dbReference type="GO" id="GO:0046872">
    <property type="term" value="F:metal ion binding"/>
    <property type="evidence" value="ECO:0007669"/>
    <property type="project" value="UniProtKB-KW"/>
</dbReference>
<dbReference type="Gene3D" id="1.10.357.20">
    <property type="entry name" value="SLC41 divalent cation transporters, integral membrane domain"/>
    <property type="match status" value="1"/>
</dbReference>
<feature type="transmembrane region" description="Helical" evidence="9">
    <location>
        <begin position="382"/>
        <end position="406"/>
    </location>
</feature>
<dbReference type="PANTHER" id="PTHR43773">
    <property type="entry name" value="MAGNESIUM TRANSPORTER MGTE"/>
    <property type="match status" value="1"/>
</dbReference>
<dbReference type="InterPro" id="IPR006667">
    <property type="entry name" value="SLC41_membr_dom"/>
</dbReference>
<evidence type="ECO:0000256" key="5">
    <source>
        <dbReference type="ARBA" id="ARBA00022842"/>
    </source>
</evidence>
<dbReference type="GO" id="GO:0005886">
    <property type="term" value="C:plasma membrane"/>
    <property type="evidence" value="ECO:0007669"/>
    <property type="project" value="UniProtKB-SubCell"/>
</dbReference>
<comment type="caution">
    <text evidence="11">The sequence shown here is derived from an EMBL/GenBank/DDBJ whole genome shotgun (WGS) entry which is preliminary data.</text>
</comment>
<dbReference type="Proteomes" id="UP000076612">
    <property type="component" value="Unassembled WGS sequence"/>
</dbReference>
<keyword evidence="7 9" id="KW-0472">Membrane</keyword>
<dbReference type="PROSITE" id="PS51371">
    <property type="entry name" value="CBS"/>
    <property type="match status" value="1"/>
</dbReference>
<dbReference type="Gene3D" id="1.25.60.10">
    <property type="entry name" value="MgtE N-terminal domain-like"/>
    <property type="match status" value="1"/>
</dbReference>
<dbReference type="Pfam" id="PF00571">
    <property type="entry name" value="CBS"/>
    <property type="match status" value="1"/>
</dbReference>
<dbReference type="Pfam" id="PF01769">
    <property type="entry name" value="MgtE"/>
    <property type="match status" value="1"/>
</dbReference>
<evidence type="ECO:0000256" key="3">
    <source>
        <dbReference type="ARBA" id="ARBA00022448"/>
    </source>
</evidence>